<protein>
    <submittedName>
        <fullName evidence="1">Tafazzin</fullName>
    </submittedName>
</protein>
<sequence>MTDRRKLTLFDVGFVFFMLGFSEDFEFVKSILYSCCKTSMELLPGIGSSSEGSLQLIFQPAKLKWLSNSDSQALWGPQNPRDCVHEVWRSWWVETVKIAVPDRQDDGVHF</sequence>
<gene>
    <name evidence="1" type="primary">TAZ</name>
    <name evidence="1" type="ORF">TR99391</name>
</gene>
<dbReference type="AlphaFoldDB" id="A0A0X3PIJ5"/>
<accession>A0A0X3PIJ5</accession>
<proteinExistence type="predicted"/>
<organism evidence="1">
    <name type="scientific">Schistocephalus solidus</name>
    <name type="common">Tapeworm</name>
    <dbReference type="NCBI Taxonomy" id="70667"/>
    <lineage>
        <taxon>Eukaryota</taxon>
        <taxon>Metazoa</taxon>
        <taxon>Spiralia</taxon>
        <taxon>Lophotrochozoa</taxon>
        <taxon>Platyhelminthes</taxon>
        <taxon>Cestoda</taxon>
        <taxon>Eucestoda</taxon>
        <taxon>Diphyllobothriidea</taxon>
        <taxon>Diphyllobothriidae</taxon>
        <taxon>Schistocephalus</taxon>
    </lineage>
</organism>
<evidence type="ECO:0000313" key="1">
    <source>
        <dbReference type="EMBL" id="JAP51589.1"/>
    </source>
</evidence>
<name>A0A0X3PIJ5_SCHSO</name>
<reference evidence="1" key="1">
    <citation type="submission" date="2016-01" db="EMBL/GenBank/DDBJ databases">
        <title>Reference transcriptome for the parasite Schistocephalus solidus: insights into the molecular evolution of parasitism.</title>
        <authorList>
            <person name="Hebert F.O."/>
            <person name="Grambauer S."/>
            <person name="Barber I."/>
            <person name="Landry C.R."/>
            <person name="Aubin-Horth N."/>
        </authorList>
    </citation>
    <scope>NUCLEOTIDE SEQUENCE</scope>
</reference>
<dbReference type="EMBL" id="GEEE01011636">
    <property type="protein sequence ID" value="JAP51589.1"/>
    <property type="molecule type" value="Transcribed_RNA"/>
</dbReference>